<evidence type="ECO:0000256" key="10">
    <source>
        <dbReference type="PROSITE-ProRule" id="PRU00266"/>
    </source>
</evidence>
<reference evidence="13 14" key="1">
    <citation type="submission" date="2022-01" db="EMBL/GenBank/DDBJ databases">
        <title>A high-quality chromosome-level genome assembly of rohu carp, Labeo rohita.</title>
        <authorList>
            <person name="Arick M.A. II"/>
            <person name="Hsu C.-Y."/>
            <person name="Magbanua Z."/>
            <person name="Pechanova O."/>
            <person name="Grover C."/>
            <person name="Miller E."/>
            <person name="Thrash A."/>
            <person name="Ezzel L."/>
            <person name="Alam S."/>
            <person name="Benzie J."/>
            <person name="Hamilton M."/>
            <person name="Karsi A."/>
            <person name="Lawrence M.L."/>
            <person name="Peterson D.G."/>
        </authorList>
    </citation>
    <scope>NUCLEOTIDE SEQUENCE [LARGE SCALE GENOMIC DNA]</scope>
    <source>
        <strain evidence="14">BAU-BD-2019</strain>
        <tissue evidence="13">Blood</tissue>
    </source>
</reference>
<dbReference type="PROSITE" id="PS50137">
    <property type="entry name" value="DS_RBD"/>
    <property type="match status" value="2"/>
</dbReference>
<dbReference type="SMART" id="SM00358">
    <property type="entry name" value="DSRM"/>
    <property type="match status" value="2"/>
</dbReference>
<dbReference type="EMBL" id="JACTAM010000002">
    <property type="protein sequence ID" value="KAI2667703.1"/>
    <property type="molecule type" value="Genomic_DNA"/>
</dbReference>
<dbReference type="SUPFAM" id="SSF54768">
    <property type="entry name" value="dsRNA-binding domain-like"/>
    <property type="match status" value="2"/>
</dbReference>
<dbReference type="Pfam" id="PF21010">
    <property type="entry name" value="HA2_C"/>
    <property type="match status" value="1"/>
</dbReference>
<feature type="domain" description="DRBM" evidence="11">
    <location>
        <begin position="3"/>
        <end position="71"/>
    </location>
</feature>
<feature type="domain" description="DRBM" evidence="11">
    <location>
        <begin position="196"/>
        <end position="268"/>
    </location>
</feature>
<evidence type="ECO:0000256" key="9">
    <source>
        <dbReference type="ARBA" id="ARBA00023242"/>
    </source>
</evidence>
<keyword evidence="4" id="KW-0677">Repeat</keyword>
<evidence type="ECO:0000313" key="13">
    <source>
        <dbReference type="EMBL" id="KAI2667703.1"/>
    </source>
</evidence>
<dbReference type="EC" id="3.6.4.13" evidence="3"/>
<keyword evidence="14" id="KW-1185">Reference proteome</keyword>
<proteinExistence type="inferred from homology"/>
<keyword evidence="10" id="KW-0694">RNA-binding</keyword>
<evidence type="ECO:0000256" key="7">
    <source>
        <dbReference type="ARBA" id="ARBA00022806"/>
    </source>
</evidence>
<dbReference type="SMART" id="SM00487">
    <property type="entry name" value="DEXDc"/>
    <property type="match status" value="1"/>
</dbReference>
<dbReference type="Gene3D" id="3.40.50.300">
    <property type="entry name" value="P-loop containing nucleotide triphosphate hydrolases"/>
    <property type="match status" value="4"/>
</dbReference>
<comment type="subcellular location">
    <subcellularLocation>
        <location evidence="1">Nucleus</location>
    </subcellularLocation>
</comment>
<keyword evidence="9" id="KW-0539">Nucleus</keyword>
<evidence type="ECO:0000259" key="12">
    <source>
        <dbReference type="PROSITE" id="PS51192"/>
    </source>
</evidence>
<evidence type="ECO:0000256" key="4">
    <source>
        <dbReference type="ARBA" id="ARBA00022737"/>
    </source>
</evidence>
<dbReference type="Gene3D" id="3.30.160.20">
    <property type="match status" value="2"/>
</dbReference>
<dbReference type="Pfam" id="PF04408">
    <property type="entry name" value="WHD_HA2"/>
    <property type="match status" value="1"/>
</dbReference>
<dbReference type="PANTHER" id="PTHR18934:SF119">
    <property type="entry name" value="ATP-DEPENDENT RNA HELICASE A"/>
    <property type="match status" value="1"/>
</dbReference>
<dbReference type="Proteomes" id="UP000830375">
    <property type="component" value="Unassembled WGS sequence"/>
</dbReference>
<dbReference type="InterPro" id="IPR044446">
    <property type="entry name" value="DHX9_DSRM_2"/>
</dbReference>
<evidence type="ECO:0000256" key="3">
    <source>
        <dbReference type="ARBA" id="ARBA00012552"/>
    </source>
</evidence>
<accession>A0ABQ8MXY1</accession>
<dbReference type="CDD" id="cd18791">
    <property type="entry name" value="SF2_C_RHA"/>
    <property type="match status" value="1"/>
</dbReference>
<dbReference type="SMART" id="SM00847">
    <property type="entry name" value="HA2"/>
    <property type="match status" value="1"/>
</dbReference>
<dbReference type="SUPFAM" id="SSF52540">
    <property type="entry name" value="P-loop containing nucleoside triphosphate hydrolases"/>
    <property type="match status" value="1"/>
</dbReference>
<comment type="similarity">
    <text evidence="2">Belongs to the DEAD box helicase family. DEAH subfamily.</text>
</comment>
<evidence type="ECO:0000256" key="1">
    <source>
        <dbReference type="ARBA" id="ARBA00004123"/>
    </source>
</evidence>
<dbReference type="GO" id="GO:0004386">
    <property type="term" value="F:helicase activity"/>
    <property type="evidence" value="ECO:0007669"/>
    <property type="project" value="UniProtKB-KW"/>
</dbReference>
<name>A0ABQ8MXY1_LABRO</name>
<evidence type="ECO:0000256" key="5">
    <source>
        <dbReference type="ARBA" id="ARBA00022741"/>
    </source>
</evidence>
<comment type="caution">
    <text evidence="13">The sequence shown here is derived from an EMBL/GenBank/DDBJ whole genome shotgun (WGS) entry which is preliminary data.</text>
</comment>
<dbReference type="InterPro" id="IPR011709">
    <property type="entry name" value="DEAD-box_helicase_OB_fold"/>
</dbReference>
<dbReference type="InterPro" id="IPR007502">
    <property type="entry name" value="Helicase-assoc_dom"/>
</dbReference>
<keyword evidence="6" id="KW-0378">Hydrolase</keyword>
<dbReference type="Pfam" id="PF07717">
    <property type="entry name" value="OB_NTP_bind"/>
    <property type="match status" value="1"/>
</dbReference>
<evidence type="ECO:0000313" key="14">
    <source>
        <dbReference type="Proteomes" id="UP000830375"/>
    </source>
</evidence>
<gene>
    <name evidence="13" type="ORF">H4Q32_004258</name>
</gene>
<sequence>MADIKNFLYAWCGKKKLTPNYDIRAAGNKNRQKFMCEVRIEGYSYIGMGNSTNKKDAQSNAARDFVNYLVRTKEVSPGEVPALGVSVPDGGCEEGNGGNGGFGNLPSNCPLPPHLAVKRELGEEPSEGFAKPVPGVTGLGYSGSGSGSSFGNAQWERGANLQAYYSKREEQDAKATLESEEVDLNAGLHGNWTLDNAKARLNQFFQKEKNQTDYKYSQVGPDHNRSFIAEMTLFVRQLGRKVSAREHGSTKKLAAQSCALSLVRQLYHLGVIEAYTGQTKKKEGESMAHFEPSQRQSMSGVVPWSPPQVNWNPWTSSNIDEGPLAFCTPEQISTDLLHELNYQLEQDKNLQTMLSERSQLPVKNFQEQIMSTIHNNPVVIIRGATGCGKTTQVPQYILDEFIQGSRASECNIVVTQPRRISAVSVSERVAFERGEEVGKSCGYSVRFESVLPRPHASILFCTVVLRDVVQAYPDVRIILMSATIDTTMFREYFFNCPVIEVHGRAHPVQEYFLEDCIQMTQFVPPPMDRKKKDKDEDGGEEDMNCNVICGNEYSPETKRAMSQLNEKETPFELIEALLKYIETLEVPGAVLVFLPGWNLIYSMQKHLEMNPHFGGHQYRILPLHSQIPREEQRRVFEPVPDGVTKKVKLFTSHNNMTNYATVWASKTNLEQRKGRAGRVRPGFCFHLCSRARFEKLETHMTPEIFRTPLHEVALSIKLLRLGAIGNFLSKAIEPPPLDAVIEAEHTLRELDALDCNDELTPLGRILAKLPIEPRLGKMMIMGCIFNVGDAVCTISAATCFPEPFINEGKRLGFVHRNFAGSRFSDHVALLSVFQAWDEVRMGGEDAEIRFCEHKRLNMPTLRMTWEAKVQLKEILVNVGFPEECLLNQVFNTVGPDNNLDVVISLLTFGSYPNVCYHKEKRKILTTEGRNALIHKSSVNCPFSNHDLVYPSPFFVFGEKLILFGSKKITSNGEVVELDDWIKLKIPHDVAGGVASLRAAMEALVVEVTKDPEYIRNFDPANERLLNVIRLVSRPSSAGINLMASNPR</sequence>
<keyword evidence="8" id="KW-0067">ATP-binding</keyword>
<dbReference type="PANTHER" id="PTHR18934">
    <property type="entry name" value="ATP-DEPENDENT RNA HELICASE"/>
    <property type="match status" value="1"/>
</dbReference>
<protein>
    <recommendedName>
        <fullName evidence="3">RNA helicase</fullName>
        <ecNumber evidence="3">3.6.4.13</ecNumber>
    </recommendedName>
</protein>
<dbReference type="InterPro" id="IPR014001">
    <property type="entry name" value="Helicase_ATP-bd"/>
</dbReference>
<evidence type="ECO:0000256" key="2">
    <source>
        <dbReference type="ARBA" id="ARBA00008792"/>
    </source>
</evidence>
<dbReference type="InterPro" id="IPR044445">
    <property type="entry name" value="DHX9_DSRM_1"/>
</dbReference>
<keyword evidence="5" id="KW-0547">Nucleotide-binding</keyword>
<evidence type="ECO:0000256" key="6">
    <source>
        <dbReference type="ARBA" id="ARBA00022801"/>
    </source>
</evidence>
<organism evidence="13 14">
    <name type="scientific">Labeo rohita</name>
    <name type="common">Indian major carp</name>
    <name type="synonym">Cyprinus rohita</name>
    <dbReference type="NCBI Taxonomy" id="84645"/>
    <lineage>
        <taxon>Eukaryota</taxon>
        <taxon>Metazoa</taxon>
        <taxon>Chordata</taxon>
        <taxon>Craniata</taxon>
        <taxon>Vertebrata</taxon>
        <taxon>Euteleostomi</taxon>
        <taxon>Actinopterygii</taxon>
        <taxon>Neopterygii</taxon>
        <taxon>Teleostei</taxon>
        <taxon>Ostariophysi</taxon>
        <taxon>Cypriniformes</taxon>
        <taxon>Cyprinidae</taxon>
        <taxon>Labeoninae</taxon>
        <taxon>Labeonini</taxon>
        <taxon>Labeo</taxon>
    </lineage>
</organism>
<dbReference type="InterPro" id="IPR027417">
    <property type="entry name" value="P-loop_NTPase"/>
</dbReference>
<dbReference type="InterPro" id="IPR014720">
    <property type="entry name" value="dsRBD_dom"/>
</dbReference>
<dbReference type="Pfam" id="PF00035">
    <property type="entry name" value="dsrm"/>
    <property type="match status" value="2"/>
</dbReference>
<dbReference type="Gene3D" id="1.20.120.1080">
    <property type="match status" value="1"/>
</dbReference>
<evidence type="ECO:0000256" key="8">
    <source>
        <dbReference type="ARBA" id="ARBA00022840"/>
    </source>
</evidence>
<dbReference type="PROSITE" id="PS51192">
    <property type="entry name" value="HELICASE_ATP_BIND_1"/>
    <property type="match status" value="1"/>
</dbReference>
<evidence type="ECO:0000259" key="11">
    <source>
        <dbReference type="PROSITE" id="PS50137"/>
    </source>
</evidence>
<dbReference type="CDD" id="cd19854">
    <property type="entry name" value="DSRM_DHX9_rpt1"/>
    <property type="match status" value="1"/>
</dbReference>
<feature type="domain" description="Helicase ATP-binding" evidence="12">
    <location>
        <begin position="370"/>
        <end position="502"/>
    </location>
</feature>
<dbReference type="CDD" id="cd19855">
    <property type="entry name" value="DSRM_DHX9_rpt2"/>
    <property type="match status" value="1"/>
</dbReference>
<dbReference type="InterPro" id="IPR048333">
    <property type="entry name" value="HA2_WH"/>
</dbReference>
<keyword evidence="7 13" id="KW-0347">Helicase</keyword>